<dbReference type="PANTHER" id="PTHR38445:SF7">
    <property type="entry name" value="GNTR-FAMILY TRANSCRIPTIONAL REGULATOR"/>
    <property type="match status" value="1"/>
</dbReference>
<sequence length="137" mass="14737">MNAPASQRQLGAEIFQVTTGSSEPIYRQLIEQLRRLQAGGQITAGDAMPSVRDVASELGVNPMTVSKAYSMLEAEGLLVRRRGLGMEVAAQASGNSDIESRLELLRPSLERIALEASQLELDAKSVITLLTSILKGK</sequence>
<dbReference type="Proteomes" id="UP000247792">
    <property type="component" value="Unassembled WGS sequence"/>
</dbReference>
<dbReference type="OrthoDB" id="5296437at2"/>
<dbReference type="Pfam" id="PF00392">
    <property type="entry name" value="GntR"/>
    <property type="match status" value="1"/>
</dbReference>
<keyword evidence="3" id="KW-0804">Transcription</keyword>
<evidence type="ECO:0000259" key="4">
    <source>
        <dbReference type="PROSITE" id="PS50949"/>
    </source>
</evidence>
<dbReference type="InterPro" id="IPR036388">
    <property type="entry name" value="WH-like_DNA-bd_sf"/>
</dbReference>
<evidence type="ECO:0000256" key="1">
    <source>
        <dbReference type="ARBA" id="ARBA00023015"/>
    </source>
</evidence>
<evidence type="ECO:0000313" key="6">
    <source>
        <dbReference type="Proteomes" id="UP000247792"/>
    </source>
</evidence>
<name>A0A318IS54_9BURK</name>
<dbReference type="InterPro" id="IPR000524">
    <property type="entry name" value="Tscrpt_reg_HTH_GntR"/>
</dbReference>
<dbReference type="Gene3D" id="1.10.10.10">
    <property type="entry name" value="Winged helix-like DNA-binding domain superfamily/Winged helix DNA-binding domain"/>
    <property type="match status" value="1"/>
</dbReference>
<gene>
    <name evidence="5" type="ORF">DFR42_1142</name>
</gene>
<dbReference type="PROSITE" id="PS50949">
    <property type="entry name" value="HTH_GNTR"/>
    <property type="match status" value="1"/>
</dbReference>
<dbReference type="GO" id="GO:0003700">
    <property type="term" value="F:DNA-binding transcription factor activity"/>
    <property type="evidence" value="ECO:0007669"/>
    <property type="project" value="InterPro"/>
</dbReference>
<dbReference type="AlphaFoldDB" id="A0A318IS54"/>
<dbReference type="EMBL" id="QJKB01000014">
    <property type="protein sequence ID" value="PXX37843.1"/>
    <property type="molecule type" value="Genomic_DNA"/>
</dbReference>
<evidence type="ECO:0000256" key="3">
    <source>
        <dbReference type="ARBA" id="ARBA00023163"/>
    </source>
</evidence>
<evidence type="ECO:0000313" key="5">
    <source>
        <dbReference type="EMBL" id="PXX37843.1"/>
    </source>
</evidence>
<evidence type="ECO:0000256" key="2">
    <source>
        <dbReference type="ARBA" id="ARBA00023125"/>
    </source>
</evidence>
<reference evidence="5 6" key="1">
    <citation type="submission" date="2018-05" db="EMBL/GenBank/DDBJ databases">
        <title>Genomic Encyclopedia of Type Strains, Phase IV (KMG-IV): sequencing the most valuable type-strain genomes for metagenomic binning, comparative biology and taxonomic classification.</title>
        <authorList>
            <person name="Goeker M."/>
        </authorList>
    </citation>
    <scope>NUCLEOTIDE SEQUENCE [LARGE SCALE GENOMIC DNA]</scope>
    <source>
        <strain evidence="5 6">DSM 19792</strain>
    </source>
</reference>
<organism evidence="5 6">
    <name type="scientific">Undibacterium pigrum</name>
    <dbReference type="NCBI Taxonomy" id="401470"/>
    <lineage>
        <taxon>Bacteria</taxon>
        <taxon>Pseudomonadati</taxon>
        <taxon>Pseudomonadota</taxon>
        <taxon>Betaproteobacteria</taxon>
        <taxon>Burkholderiales</taxon>
        <taxon>Oxalobacteraceae</taxon>
        <taxon>Undibacterium</taxon>
    </lineage>
</organism>
<dbReference type="PANTHER" id="PTHR38445">
    <property type="entry name" value="HTH-TYPE TRANSCRIPTIONAL REPRESSOR YTRA"/>
    <property type="match status" value="1"/>
</dbReference>
<comment type="caution">
    <text evidence="5">The sequence shown here is derived from an EMBL/GenBank/DDBJ whole genome shotgun (WGS) entry which is preliminary data.</text>
</comment>
<dbReference type="GO" id="GO:0003677">
    <property type="term" value="F:DNA binding"/>
    <property type="evidence" value="ECO:0007669"/>
    <property type="project" value="UniProtKB-KW"/>
</dbReference>
<feature type="domain" description="HTH gntR-type" evidence="4">
    <location>
        <begin position="23"/>
        <end position="91"/>
    </location>
</feature>
<keyword evidence="1" id="KW-0805">Transcription regulation</keyword>
<proteinExistence type="predicted"/>
<dbReference type="CDD" id="cd07377">
    <property type="entry name" value="WHTH_GntR"/>
    <property type="match status" value="1"/>
</dbReference>
<dbReference type="SMART" id="SM00345">
    <property type="entry name" value="HTH_GNTR"/>
    <property type="match status" value="1"/>
</dbReference>
<protein>
    <submittedName>
        <fullName evidence="5">GntR family transcriptional regulator</fullName>
    </submittedName>
</protein>
<dbReference type="SUPFAM" id="SSF46785">
    <property type="entry name" value="Winged helix' DNA-binding domain"/>
    <property type="match status" value="1"/>
</dbReference>
<keyword evidence="2" id="KW-0238">DNA-binding</keyword>
<dbReference type="InterPro" id="IPR036390">
    <property type="entry name" value="WH_DNA-bd_sf"/>
</dbReference>
<dbReference type="PRINTS" id="PR00035">
    <property type="entry name" value="HTHGNTR"/>
</dbReference>
<dbReference type="RefSeq" id="WP_110257813.1">
    <property type="nucleotide sequence ID" value="NZ_QJKB01000014.1"/>
</dbReference>
<keyword evidence="6" id="KW-1185">Reference proteome</keyword>
<accession>A0A318IS54</accession>